<dbReference type="OMA" id="NSWRTIK"/>
<dbReference type="EMBL" id="CP093345">
    <property type="protein sequence ID" value="WOG91400.1"/>
    <property type="molecule type" value="Genomic_DNA"/>
</dbReference>
<dbReference type="Pfam" id="PF08268">
    <property type="entry name" value="FBA_3"/>
    <property type="match status" value="1"/>
</dbReference>
<reference evidence="4" key="2">
    <citation type="submission" date="2022-03" db="EMBL/GenBank/DDBJ databases">
        <title>Draft title - Genomic analysis of global carrot germplasm unveils the trajectory of domestication and the origin of high carotenoid orange carrot.</title>
        <authorList>
            <person name="Iorizzo M."/>
            <person name="Ellison S."/>
            <person name="Senalik D."/>
            <person name="Macko-Podgorni A."/>
            <person name="Grzebelus D."/>
            <person name="Bostan H."/>
            <person name="Rolling W."/>
            <person name="Curaba J."/>
            <person name="Simon P."/>
        </authorList>
    </citation>
    <scope>NUCLEOTIDE SEQUENCE</scope>
    <source>
        <tissue evidence="4">Leaf</tissue>
    </source>
</reference>
<dbReference type="CDD" id="cd22157">
    <property type="entry name" value="F-box_AtFBW1-like"/>
    <property type="match status" value="1"/>
</dbReference>
<dbReference type="InterPro" id="IPR017451">
    <property type="entry name" value="F-box-assoc_interact_dom"/>
</dbReference>
<dbReference type="InterPro" id="IPR013187">
    <property type="entry name" value="F-box-assoc_dom_typ3"/>
</dbReference>
<keyword evidence="1" id="KW-0812">Transmembrane</keyword>
<dbReference type="EMBL" id="LNRQ01000003">
    <property type="protein sequence ID" value="KZN00665.1"/>
    <property type="molecule type" value="Genomic_DNA"/>
</dbReference>
<proteinExistence type="predicted"/>
<dbReference type="Gramene" id="KZN00665">
    <property type="protein sequence ID" value="KZN00665"/>
    <property type="gene ID" value="DCAR_009419"/>
</dbReference>
<keyword evidence="1" id="KW-1133">Transmembrane helix</keyword>
<evidence type="ECO:0000259" key="2">
    <source>
        <dbReference type="PROSITE" id="PS50181"/>
    </source>
</evidence>
<keyword evidence="1" id="KW-0472">Membrane</keyword>
<keyword evidence="5" id="KW-1185">Reference proteome</keyword>
<dbReference type="STRING" id="79200.A0A166A2H9"/>
<dbReference type="InterPro" id="IPR036047">
    <property type="entry name" value="F-box-like_dom_sf"/>
</dbReference>
<dbReference type="PANTHER" id="PTHR31672:SF13">
    <property type="entry name" value="F-BOX PROTEIN CPR30-LIKE"/>
    <property type="match status" value="1"/>
</dbReference>
<gene>
    <name evidence="3" type="ORF">DCAR_009419</name>
    <name evidence="4" type="ORF">DCAR_0310649</name>
</gene>
<dbReference type="Proteomes" id="UP000077755">
    <property type="component" value="Chromosome 3"/>
</dbReference>
<name>A0A166A2H9_DAUCS</name>
<accession>A0A166A2H9</accession>
<dbReference type="AlphaFoldDB" id="A0A166A2H9"/>
<dbReference type="InterPro" id="IPR050796">
    <property type="entry name" value="SCF_F-box_component"/>
</dbReference>
<evidence type="ECO:0000313" key="4">
    <source>
        <dbReference type="EMBL" id="WOG91400.1"/>
    </source>
</evidence>
<evidence type="ECO:0000313" key="5">
    <source>
        <dbReference type="Proteomes" id="UP000077755"/>
    </source>
</evidence>
<protein>
    <recommendedName>
        <fullName evidence="2">F-box domain-containing protein</fullName>
    </recommendedName>
</protein>
<evidence type="ECO:0000313" key="3">
    <source>
        <dbReference type="EMBL" id="KZN00665.1"/>
    </source>
</evidence>
<organism evidence="3">
    <name type="scientific">Daucus carota subsp. sativus</name>
    <name type="common">Carrot</name>
    <dbReference type="NCBI Taxonomy" id="79200"/>
    <lineage>
        <taxon>Eukaryota</taxon>
        <taxon>Viridiplantae</taxon>
        <taxon>Streptophyta</taxon>
        <taxon>Embryophyta</taxon>
        <taxon>Tracheophyta</taxon>
        <taxon>Spermatophyta</taxon>
        <taxon>Magnoliopsida</taxon>
        <taxon>eudicotyledons</taxon>
        <taxon>Gunneridae</taxon>
        <taxon>Pentapetalae</taxon>
        <taxon>asterids</taxon>
        <taxon>campanulids</taxon>
        <taxon>Apiales</taxon>
        <taxon>Apiaceae</taxon>
        <taxon>Apioideae</taxon>
        <taxon>Scandiceae</taxon>
        <taxon>Daucinae</taxon>
        <taxon>Daucus</taxon>
        <taxon>Daucus sect. Daucus</taxon>
    </lineage>
</organism>
<dbReference type="SMART" id="SM00256">
    <property type="entry name" value="FBOX"/>
    <property type="match status" value="1"/>
</dbReference>
<dbReference type="Gene3D" id="1.20.1280.50">
    <property type="match status" value="1"/>
</dbReference>
<dbReference type="SUPFAM" id="SSF81383">
    <property type="entry name" value="F-box domain"/>
    <property type="match status" value="1"/>
</dbReference>
<dbReference type="Pfam" id="PF00646">
    <property type="entry name" value="F-box"/>
    <property type="match status" value="1"/>
</dbReference>
<feature type="domain" description="F-box" evidence="2">
    <location>
        <begin position="1"/>
        <end position="50"/>
    </location>
</feature>
<evidence type="ECO:0000256" key="1">
    <source>
        <dbReference type="SAM" id="Phobius"/>
    </source>
</evidence>
<feature type="transmembrane region" description="Helical" evidence="1">
    <location>
        <begin position="386"/>
        <end position="409"/>
    </location>
</feature>
<dbReference type="PROSITE" id="PS50181">
    <property type="entry name" value="FBOX"/>
    <property type="match status" value="1"/>
</dbReference>
<dbReference type="InterPro" id="IPR001810">
    <property type="entry name" value="F-box_dom"/>
</dbReference>
<dbReference type="NCBIfam" id="TIGR01640">
    <property type="entry name" value="F_box_assoc_1"/>
    <property type="match status" value="1"/>
</dbReference>
<dbReference type="PANTHER" id="PTHR31672">
    <property type="entry name" value="BNACNNG10540D PROTEIN"/>
    <property type="match status" value="1"/>
</dbReference>
<reference evidence="3" key="1">
    <citation type="journal article" date="2016" name="Nat. Genet.">
        <title>A high-quality carrot genome assembly provides new insights into carotenoid accumulation and asterid genome evolution.</title>
        <authorList>
            <person name="Iorizzo M."/>
            <person name="Ellison S."/>
            <person name="Senalik D."/>
            <person name="Zeng P."/>
            <person name="Satapoomin P."/>
            <person name="Huang J."/>
            <person name="Bowman M."/>
            <person name="Iovene M."/>
            <person name="Sanseverino W."/>
            <person name="Cavagnaro P."/>
            <person name="Yildiz M."/>
            <person name="Macko-Podgorni A."/>
            <person name="Moranska E."/>
            <person name="Grzebelus E."/>
            <person name="Grzebelus D."/>
            <person name="Ashrafi H."/>
            <person name="Zheng Z."/>
            <person name="Cheng S."/>
            <person name="Spooner D."/>
            <person name="Van Deynze A."/>
            <person name="Simon P."/>
        </authorList>
    </citation>
    <scope>NUCLEOTIDE SEQUENCE [LARGE SCALE GENOMIC DNA]</scope>
    <source>
        <tissue evidence="3">Leaf</tissue>
    </source>
</reference>
<sequence length="411" mass="47059">MSDLIPPHLIANIFSRLPVKSLLRFRCVSKPLRALIDSPHFINSHLHKSLVSNSNRTIITTSIDCTSICYTDFDFDNPFATFVNHPFTHCGAHFIASCNGLILLLTAKNVDTCVLETISQPDPPNLSLVLVNPATRKHKLLPVSPVEYPVYYSETKCEFVSYGFGYDSVRDDYKVVRIAQFPDMVKNEVKVFSLKKNGWRRVLDFPYRVSTSEHGVFLDSAVHWLVCKRFGSEAAVIASFNLGTEKYGLLPQPRYSDMSDNMATLGVLGGKLCLNCNYNMRYIDIWVMEKYGVKKSWSKILSVVQNDDLPFVQLTAVAYSNTGKKVLLQQDASQLLWYELEQKVISKKFHFPDFWKAYVSLESLVKLDYEDSTEFPWSKRKTKKRYIFSFILHVLLLYLNCMFLSNGLLCP</sequence>